<organism evidence="2 3">
    <name type="scientific">Janthinobacterium lividum</name>
    <dbReference type="NCBI Taxonomy" id="29581"/>
    <lineage>
        <taxon>Bacteria</taxon>
        <taxon>Pseudomonadati</taxon>
        <taxon>Pseudomonadota</taxon>
        <taxon>Betaproteobacteria</taxon>
        <taxon>Burkholderiales</taxon>
        <taxon>Oxalobacteraceae</taxon>
        <taxon>Janthinobacterium</taxon>
    </lineage>
</organism>
<reference evidence="2 3" key="1">
    <citation type="submission" date="2016-10" db="EMBL/GenBank/DDBJ databases">
        <title>Updated version of Genome Assembly of Janthinobacterium lividum ERGS5:01.</title>
        <authorList>
            <person name="Kumar R."/>
            <person name="Acharya V."/>
            <person name="Singh D."/>
        </authorList>
    </citation>
    <scope>NUCLEOTIDE SEQUENCE [LARGE SCALE GENOMIC DNA]</scope>
    <source>
        <strain evidence="2 3">ERGS5:01</strain>
    </source>
</reference>
<dbReference type="Proteomes" id="UP000092634">
    <property type="component" value="Unassembled WGS sequence"/>
</dbReference>
<evidence type="ECO:0000313" key="2">
    <source>
        <dbReference type="EMBL" id="OFJ46428.1"/>
    </source>
</evidence>
<comment type="caution">
    <text evidence="2">The sequence shown here is derived from an EMBL/GenBank/DDBJ whole genome shotgun (WGS) entry which is preliminary data.</text>
</comment>
<feature type="region of interest" description="Disordered" evidence="1">
    <location>
        <begin position="436"/>
        <end position="455"/>
    </location>
</feature>
<dbReference type="Gene3D" id="3.30.420.240">
    <property type="match status" value="1"/>
</dbReference>
<dbReference type="PIRSF" id="PIRSF007056">
    <property type="entry name" value="UCP007056"/>
    <property type="match status" value="1"/>
</dbReference>
<dbReference type="InterPro" id="IPR027417">
    <property type="entry name" value="P-loop_NTPase"/>
</dbReference>
<accession>A0A1E8PJD0</accession>
<protein>
    <recommendedName>
        <fullName evidence="4">Mu-like prophage FluMu protein gp28</fullName>
    </recommendedName>
</protein>
<dbReference type="AlphaFoldDB" id="A0A1E8PJD0"/>
<dbReference type="Gene3D" id="3.40.50.300">
    <property type="entry name" value="P-loop containing nucleotide triphosphate hydrolases"/>
    <property type="match status" value="1"/>
</dbReference>
<name>A0A1E8PJD0_9BURK</name>
<gene>
    <name evidence="2" type="ORF">BA896_022005</name>
</gene>
<proteinExistence type="predicted"/>
<dbReference type="InterPro" id="IPR012036">
    <property type="entry name" value="Phage_Mu_Gp28"/>
</dbReference>
<evidence type="ECO:0000256" key="1">
    <source>
        <dbReference type="SAM" id="MobiDB-lite"/>
    </source>
</evidence>
<evidence type="ECO:0000313" key="3">
    <source>
        <dbReference type="Proteomes" id="UP000092634"/>
    </source>
</evidence>
<dbReference type="EMBL" id="MAQB02000014">
    <property type="protein sequence ID" value="OFJ46428.1"/>
    <property type="molecule type" value="Genomic_DNA"/>
</dbReference>
<evidence type="ECO:0008006" key="4">
    <source>
        <dbReference type="Google" id="ProtNLM"/>
    </source>
</evidence>
<sequence>MTSSSRSATPDSVLLPYQQEWVADNSQVCVAEKSRRVGLSWAEAAKSALKAAPVNGVDTWYIGYNKDMSEEFIRDCAFWAKNFGLVADEMEEIVLVDEDRDILAFRIRFASGYRITALSSRPSNLRGKQGRVVIDEAAFHDKLGKLLKAAFALLIWGGTVSIISTHDGFDNAFNELITDIRAGKRPYSLHRITFDEAIEQGLCQRVFLATGRTWTPAAQAEWSETIRAIYRPNDTEELDVIPSQSGGAYMSRALIESCMDPTVPVLRLTCPAGFEQRQHAERESFVTDWIEEHLQPLMDLLPKDMRSYYGQDFARNGDLSVIWPLLEEQSLHRRCPFLIEMRNVPFKQQEQLLFWMADRLPRFSGGAHDARGNGQYLAEVAMQRYGSTVIHQVMLTQQWYRDNMPKYKAAFEDREITIAKDADVLADHRAIMVDKGVPKIPDTGHTTGTDGGQRHGDSAIAGALAWFASLNPGAVIEFESSGDNRIGSGYDDYMGAL</sequence>